<dbReference type="RefSeq" id="XP_067803676.1">
    <property type="nucleotide sequence ID" value="XM_067947112.1"/>
</dbReference>
<dbReference type="Proteomes" id="UP001214638">
    <property type="component" value="Unassembled WGS sequence"/>
</dbReference>
<name>A0AAD9PLC1_9APIC</name>
<comment type="caution">
    <text evidence="2">The sequence shown here is derived from an EMBL/GenBank/DDBJ whole genome shotgun (WGS) entry which is preliminary data.</text>
</comment>
<protein>
    <submittedName>
        <fullName evidence="2">Uncharacterized protein</fullName>
    </submittedName>
</protein>
<dbReference type="KEGG" id="bdw:94336381"/>
<gene>
    <name evidence="2" type="ORF">BdWA1_002083</name>
</gene>
<evidence type="ECO:0000313" key="2">
    <source>
        <dbReference type="EMBL" id="KAK2196834.1"/>
    </source>
</evidence>
<feature type="compositionally biased region" description="Acidic residues" evidence="1">
    <location>
        <begin position="154"/>
        <end position="171"/>
    </location>
</feature>
<organism evidence="2 3">
    <name type="scientific">Babesia duncani</name>
    <dbReference type="NCBI Taxonomy" id="323732"/>
    <lineage>
        <taxon>Eukaryota</taxon>
        <taxon>Sar</taxon>
        <taxon>Alveolata</taxon>
        <taxon>Apicomplexa</taxon>
        <taxon>Aconoidasida</taxon>
        <taxon>Piroplasmida</taxon>
        <taxon>Babesiidae</taxon>
        <taxon>Babesia</taxon>
    </lineage>
</organism>
<sequence length="182" mass="20621">MMADAARVETGPYPGNLLHLLNTPNANVHLIQTIVECLEKQSGPTPTFQTFSRCLNYTMACGDTSILDKGGFFIGNFVLSTMLRFHECYSDDDAIECLSVIFNKKKIIPQVVGDCIPMLLRQLFGMDEFSFDCSQKAFIPSYDMEDLVIDEENEMEDVDESEDEQDDEETNYVENVIRGMEL</sequence>
<proteinExistence type="predicted"/>
<keyword evidence="3" id="KW-1185">Reference proteome</keyword>
<accession>A0AAD9PLC1</accession>
<dbReference type="GeneID" id="94336381"/>
<evidence type="ECO:0000256" key="1">
    <source>
        <dbReference type="SAM" id="MobiDB-lite"/>
    </source>
</evidence>
<reference evidence="2" key="1">
    <citation type="journal article" date="2023" name="Nat. Microbiol.">
        <title>Babesia duncani multi-omics identifies virulence factors and drug targets.</title>
        <authorList>
            <person name="Singh P."/>
            <person name="Lonardi S."/>
            <person name="Liang Q."/>
            <person name="Vydyam P."/>
            <person name="Khabirova E."/>
            <person name="Fang T."/>
            <person name="Gihaz S."/>
            <person name="Thekkiniath J."/>
            <person name="Munshi M."/>
            <person name="Abel S."/>
            <person name="Ciampossin L."/>
            <person name="Batugedara G."/>
            <person name="Gupta M."/>
            <person name="Lu X.M."/>
            <person name="Lenz T."/>
            <person name="Chakravarty S."/>
            <person name="Cornillot E."/>
            <person name="Hu Y."/>
            <person name="Ma W."/>
            <person name="Gonzalez L.M."/>
            <person name="Sanchez S."/>
            <person name="Estrada K."/>
            <person name="Sanchez-Flores A."/>
            <person name="Montero E."/>
            <person name="Harb O.S."/>
            <person name="Le Roch K.G."/>
            <person name="Mamoun C.B."/>
        </authorList>
    </citation>
    <scope>NUCLEOTIDE SEQUENCE</scope>
    <source>
        <strain evidence="2">WA1</strain>
    </source>
</reference>
<dbReference type="EMBL" id="JALLKP010000002">
    <property type="protein sequence ID" value="KAK2196834.1"/>
    <property type="molecule type" value="Genomic_DNA"/>
</dbReference>
<feature type="region of interest" description="Disordered" evidence="1">
    <location>
        <begin position="154"/>
        <end position="182"/>
    </location>
</feature>
<evidence type="ECO:0000313" key="3">
    <source>
        <dbReference type="Proteomes" id="UP001214638"/>
    </source>
</evidence>
<dbReference type="AlphaFoldDB" id="A0AAD9PLC1"/>